<feature type="compositionally biased region" description="Polar residues" evidence="1">
    <location>
        <begin position="214"/>
        <end position="231"/>
    </location>
</feature>
<sequence>MELANLTYRGGPDRGGTMSDSEMSTGRRRHRNIPDNAVGRSSTMHHEPHQNLPIYLVEPGRLPGIPKGRKVRKKRPFMPGNNKTSSGNMAAKSFDIIDTNRTDISKMSSDFHVGDFIDTNRTLGTEGSDLDYQHFLPYHHQLLPGPTAYTRTTPLYPAADGPSAATNPNSSAADARFPELNPLTPISNNSIPTSNNNNTTSGSSALKIAHGYGHSQQPSPYLKAGTSNPASLTPGRWAQNELALPLGRNSVKGVRRALGEPRPPDSAPSLDQSPSRLKQPKPTSYNFSKRFRGVSGTVACESALRSAGTLLFRVRAPPSTPRPDGGP</sequence>
<protein>
    <submittedName>
        <fullName evidence="2">Uncharacterized protein</fullName>
    </submittedName>
</protein>
<dbReference type="AlphaFoldDB" id="A0AAV3Y515"/>
<feature type="region of interest" description="Disordered" evidence="1">
    <location>
        <begin position="256"/>
        <end position="289"/>
    </location>
</feature>
<feature type="region of interest" description="Disordered" evidence="1">
    <location>
        <begin position="151"/>
        <end position="234"/>
    </location>
</feature>
<reference evidence="2 3" key="1">
    <citation type="journal article" date="2021" name="Elife">
        <title>Chloroplast acquisition without the gene transfer in kleptoplastic sea slugs, Plakobranchus ocellatus.</title>
        <authorList>
            <person name="Maeda T."/>
            <person name="Takahashi S."/>
            <person name="Yoshida T."/>
            <person name="Shimamura S."/>
            <person name="Takaki Y."/>
            <person name="Nagai Y."/>
            <person name="Toyoda A."/>
            <person name="Suzuki Y."/>
            <person name="Arimoto A."/>
            <person name="Ishii H."/>
            <person name="Satoh N."/>
            <person name="Nishiyama T."/>
            <person name="Hasebe M."/>
            <person name="Maruyama T."/>
            <person name="Minagawa J."/>
            <person name="Obokata J."/>
            <person name="Shigenobu S."/>
        </authorList>
    </citation>
    <scope>NUCLEOTIDE SEQUENCE [LARGE SCALE GENOMIC DNA]</scope>
</reference>
<accession>A0AAV3Y515</accession>
<feature type="compositionally biased region" description="Polar residues" evidence="1">
    <location>
        <begin position="269"/>
        <end position="287"/>
    </location>
</feature>
<feature type="compositionally biased region" description="Basic residues" evidence="1">
    <location>
        <begin position="67"/>
        <end position="76"/>
    </location>
</feature>
<feature type="compositionally biased region" description="Low complexity" evidence="1">
    <location>
        <begin position="184"/>
        <end position="204"/>
    </location>
</feature>
<organism evidence="2 3">
    <name type="scientific">Plakobranchus ocellatus</name>
    <dbReference type="NCBI Taxonomy" id="259542"/>
    <lineage>
        <taxon>Eukaryota</taxon>
        <taxon>Metazoa</taxon>
        <taxon>Spiralia</taxon>
        <taxon>Lophotrochozoa</taxon>
        <taxon>Mollusca</taxon>
        <taxon>Gastropoda</taxon>
        <taxon>Heterobranchia</taxon>
        <taxon>Euthyneura</taxon>
        <taxon>Panpulmonata</taxon>
        <taxon>Sacoglossa</taxon>
        <taxon>Placobranchoidea</taxon>
        <taxon>Plakobranchidae</taxon>
        <taxon>Plakobranchus</taxon>
    </lineage>
</organism>
<proteinExistence type="predicted"/>
<gene>
    <name evidence="2" type="ORF">PoB_000400800</name>
</gene>
<keyword evidence="3" id="KW-1185">Reference proteome</keyword>
<feature type="region of interest" description="Disordered" evidence="1">
    <location>
        <begin position="1"/>
        <end position="88"/>
    </location>
</feature>
<name>A0AAV3Y515_9GAST</name>
<feature type="compositionally biased region" description="Low complexity" evidence="1">
    <location>
        <begin position="162"/>
        <end position="175"/>
    </location>
</feature>
<evidence type="ECO:0000313" key="2">
    <source>
        <dbReference type="EMBL" id="GFN77502.1"/>
    </source>
</evidence>
<dbReference type="EMBL" id="BLXT01000480">
    <property type="protein sequence ID" value="GFN77502.1"/>
    <property type="molecule type" value="Genomic_DNA"/>
</dbReference>
<evidence type="ECO:0000256" key="1">
    <source>
        <dbReference type="SAM" id="MobiDB-lite"/>
    </source>
</evidence>
<dbReference type="Proteomes" id="UP000735302">
    <property type="component" value="Unassembled WGS sequence"/>
</dbReference>
<evidence type="ECO:0000313" key="3">
    <source>
        <dbReference type="Proteomes" id="UP000735302"/>
    </source>
</evidence>
<comment type="caution">
    <text evidence="2">The sequence shown here is derived from an EMBL/GenBank/DDBJ whole genome shotgun (WGS) entry which is preliminary data.</text>
</comment>